<dbReference type="PANTHER" id="PTHR38096:SF1">
    <property type="entry name" value="ENTEROBACTIN SYNTHASE COMPONENT D"/>
    <property type="match status" value="1"/>
</dbReference>
<dbReference type="PANTHER" id="PTHR38096">
    <property type="entry name" value="ENTEROBACTIN SYNTHASE COMPONENT D"/>
    <property type="match status" value="1"/>
</dbReference>
<dbReference type="Pfam" id="PF17837">
    <property type="entry name" value="4PPT_N"/>
    <property type="match status" value="1"/>
</dbReference>
<feature type="domain" description="4'-phosphopantetheinyl transferase N-terminal" evidence="3">
    <location>
        <begin position="23"/>
        <end position="91"/>
    </location>
</feature>
<evidence type="ECO:0000313" key="5">
    <source>
        <dbReference type="Proteomes" id="UP000015480"/>
    </source>
</evidence>
<feature type="binding site" evidence="1">
    <location>
        <position position="102"/>
    </location>
    <ligand>
        <name>CoA</name>
        <dbReference type="ChEBI" id="CHEBI:57287"/>
    </ligand>
</feature>
<dbReference type="GO" id="GO:0009366">
    <property type="term" value="C:enterobactin synthetase complex"/>
    <property type="evidence" value="ECO:0007669"/>
    <property type="project" value="InterPro"/>
</dbReference>
<dbReference type="GO" id="GO:0009239">
    <property type="term" value="P:enterobactin biosynthetic process"/>
    <property type="evidence" value="ECO:0007669"/>
    <property type="project" value="InterPro"/>
</dbReference>
<reference evidence="4 5" key="1">
    <citation type="journal article" date="2014" name="BMC Genomics">
        <title>Architecture and functions of a multipartite genome of the methylotrophic bacterium Paracoccus aminophilus JCM 7686, containing primary and secondary chromids.</title>
        <authorList>
            <person name="Dziewit L."/>
            <person name="Czarnecki J."/>
            <person name="Wibberg D."/>
            <person name="Radlinska M."/>
            <person name="Mrozek P."/>
            <person name="Szymczak M."/>
            <person name="Schluter A."/>
            <person name="Puhler A."/>
            <person name="Bartosik D."/>
        </authorList>
    </citation>
    <scope>NUCLEOTIDE SEQUENCE [LARGE SCALE GENOMIC DNA]</scope>
    <source>
        <strain evidence="4">JCM 7686</strain>
    </source>
</reference>
<dbReference type="GO" id="GO:0000287">
    <property type="term" value="F:magnesium ion binding"/>
    <property type="evidence" value="ECO:0007669"/>
    <property type="project" value="InterPro"/>
</dbReference>
<dbReference type="GO" id="GO:0005886">
    <property type="term" value="C:plasma membrane"/>
    <property type="evidence" value="ECO:0007669"/>
    <property type="project" value="TreeGrafter"/>
</dbReference>
<proteinExistence type="predicted"/>
<evidence type="ECO:0000256" key="1">
    <source>
        <dbReference type="PIRSR" id="PIRSR603542-1"/>
    </source>
</evidence>
<feature type="binding site" evidence="1">
    <location>
        <position position="153"/>
    </location>
    <ligand>
        <name>CoA</name>
        <dbReference type="ChEBI" id="CHEBI:57287"/>
    </ligand>
</feature>
<dbReference type="InterPro" id="IPR003542">
    <property type="entry name" value="Enbac_synth_compD-like"/>
</dbReference>
<feature type="binding site" evidence="2">
    <location>
        <position position="102"/>
    </location>
    <ligand>
        <name>Mg(2+)</name>
        <dbReference type="ChEBI" id="CHEBI:18420"/>
    </ligand>
</feature>
<dbReference type="AlphaFoldDB" id="S5YYA9"/>
<feature type="binding site" evidence="1">
    <location>
        <position position="42"/>
    </location>
    <ligand>
        <name>CoA</name>
        <dbReference type="ChEBI" id="CHEBI:57287"/>
    </ligand>
</feature>
<dbReference type="PRINTS" id="PR01399">
    <property type="entry name" value="ENTSNTHTASED"/>
</dbReference>
<protein>
    <submittedName>
        <fullName evidence="4">4'-phosphopantetheinyl transferase</fullName>
    </submittedName>
</protein>
<evidence type="ECO:0000256" key="2">
    <source>
        <dbReference type="PIRSR" id="PIRSR603542-2"/>
    </source>
</evidence>
<keyword evidence="2" id="KW-0460">Magnesium</keyword>
<keyword evidence="2" id="KW-0479">Metal-binding</keyword>
<evidence type="ECO:0000313" key="4">
    <source>
        <dbReference type="EMBL" id="AGT10171.1"/>
    </source>
</evidence>
<gene>
    <name evidence="4" type="ORF">JCM7686_3135</name>
</gene>
<feature type="binding site" evidence="2">
    <location>
        <position position="104"/>
    </location>
    <ligand>
        <name>Mg(2+)</name>
        <dbReference type="ChEBI" id="CHEBI:18420"/>
    </ligand>
</feature>
<feature type="binding site" evidence="1">
    <location>
        <position position="34"/>
    </location>
    <ligand>
        <name>CoA</name>
        <dbReference type="ChEBI" id="CHEBI:57287"/>
    </ligand>
</feature>
<name>S5YYA9_PARAH</name>
<feature type="binding site" evidence="1">
    <location>
        <position position="139"/>
    </location>
    <ligand>
        <name>CoA</name>
        <dbReference type="ChEBI" id="CHEBI:57287"/>
    </ligand>
</feature>
<dbReference type="eggNOG" id="COG2977">
    <property type="taxonomic scope" value="Bacteria"/>
</dbReference>
<organism evidence="4 5">
    <name type="scientific">Paracoccus aminophilus JCM 7686</name>
    <dbReference type="NCBI Taxonomy" id="1367847"/>
    <lineage>
        <taxon>Bacteria</taxon>
        <taxon>Pseudomonadati</taxon>
        <taxon>Pseudomonadota</taxon>
        <taxon>Alphaproteobacteria</taxon>
        <taxon>Rhodobacterales</taxon>
        <taxon>Paracoccaceae</taxon>
        <taxon>Paracoccus</taxon>
    </lineage>
</organism>
<dbReference type="STRING" id="1367847.JCM7686_3135"/>
<evidence type="ECO:0000259" key="3">
    <source>
        <dbReference type="Pfam" id="PF17837"/>
    </source>
</evidence>
<dbReference type="KEGG" id="pami:JCM7686_3135"/>
<keyword evidence="4" id="KW-0808">Transferase</keyword>
<keyword evidence="5" id="KW-1185">Reference proteome</keyword>
<dbReference type="InterPro" id="IPR037143">
    <property type="entry name" value="4-PPantetheinyl_Trfase_dom_sf"/>
</dbReference>
<dbReference type="Gene3D" id="3.90.470.20">
    <property type="entry name" value="4'-phosphopantetheinyl transferase domain"/>
    <property type="match status" value="1"/>
</dbReference>
<comment type="cofactor">
    <cofactor evidence="2">
        <name>Mg(2+)</name>
        <dbReference type="ChEBI" id="CHEBI:18420"/>
    </cofactor>
</comment>
<feature type="binding site" evidence="1">
    <location>
        <begin position="81"/>
        <end position="82"/>
    </location>
    <ligand>
        <name>CoA</name>
        <dbReference type="ChEBI" id="CHEBI:57287"/>
    </ligand>
</feature>
<dbReference type="PATRIC" id="fig|1367847.3.peg.3160"/>
<feature type="binding site" evidence="1">
    <location>
        <position position="143"/>
    </location>
    <ligand>
        <name>CoA</name>
        <dbReference type="ChEBI" id="CHEBI:57287"/>
    </ligand>
</feature>
<sequence length="196" mass="21049">MPPGLACAVEEIGDPAARLLPLEAKAVACAVPKRQAEFAAGRLAIRRACARAGMALPALQPIGILPDRRPDLPPGLAVSLSHSARFCVALATRDTRLMPGVDLEPMAARLPEGMAEIIAPFRISAEGVPDELLCFCAKEAVYKSQFPQSLQMLDFSDLALVVRGRRFRAQLGCGAVISGRWEIAEGHLLAISWRSR</sequence>
<dbReference type="Proteomes" id="UP000015480">
    <property type="component" value="Chromosome"/>
</dbReference>
<dbReference type="HOGENOM" id="CLU_075076_0_1_5"/>
<dbReference type="InterPro" id="IPR041354">
    <property type="entry name" value="4PPT_N"/>
</dbReference>
<dbReference type="GO" id="GO:0008897">
    <property type="term" value="F:holo-[acyl-carrier-protein] synthase activity"/>
    <property type="evidence" value="ECO:0007669"/>
    <property type="project" value="InterPro"/>
</dbReference>
<dbReference type="EMBL" id="CP006650">
    <property type="protein sequence ID" value="AGT10171.1"/>
    <property type="molecule type" value="Genomic_DNA"/>
</dbReference>
<dbReference type="OrthoDB" id="8210607at2"/>
<accession>S5YYA9</accession>